<reference evidence="11" key="1">
    <citation type="journal article" date="2014" name="Int. J. Syst. Evol. Microbiol.">
        <title>Complete genome sequence of Corynebacterium casei LMG S-19264T (=DSM 44701T), isolated from a smear-ripened cheese.</title>
        <authorList>
            <consortium name="US DOE Joint Genome Institute (JGI-PGF)"/>
            <person name="Walter F."/>
            <person name="Albersmeier A."/>
            <person name="Kalinowski J."/>
            <person name="Ruckert C."/>
        </authorList>
    </citation>
    <scope>NUCLEOTIDE SEQUENCE</scope>
    <source>
        <strain evidence="11">CGMCC 1.12921</strain>
    </source>
</reference>
<keyword evidence="6 9" id="KW-0418">Kinase</keyword>
<evidence type="ECO:0000256" key="9">
    <source>
        <dbReference type="HAMAP-Rule" id="MF_00020"/>
    </source>
</evidence>
<evidence type="ECO:0000256" key="3">
    <source>
        <dbReference type="ARBA" id="ARBA00022679"/>
    </source>
</evidence>
<reference evidence="11" key="2">
    <citation type="submission" date="2020-09" db="EMBL/GenBank/DDBJ databases">
        <authorList>
            <person name="Sun Q."/>
            <person name="Zhou Y."/>
        </authorList>
    </citation>
    <scope>NUCLEOTIDE SEQUENCE</scope>
    <source>
        <strain evidence="11">CGMCC 1.12921</strain>
    </source>
</reference>
<dbReference type="InterPro" id="IPR043129">
    <property type="entry name" value="ATPase_NBD"/>
</dbReference>
<dbReference type="PANTHER" id="PTHR21060:SF21">
    <property type="entry name" value="ACETATE KINASE"/>
    <property type="match status" value="1"/>
</dbReference>
<dbReference type="AlphaFoldDB" id="A0A8J2V4P4"/>
<dbReference type="HAMAP" id="MF_00020">
    <property type="entry name" value="Acetate_kinase"/>
    <property type="match status" value="1"/>
</dbReference>
<comment type="similarity">
    <text evidence="1 9 10">Belongs to the acetokinase family.</text>
</comment>
<dbReference type="RefSeq" id="WP_188158553.1">
    <property type="nucleotide sequence ID" value="NZ_BMGH01000001.1"/>
</dbReference>
<dbReference type="Pfam" id="PF00871">
    <property type="entry name" value="Acetate_kinase"/>
    <property type="match status" value="1"/>
</dbReference>
<dbReference type="UniPathway" id="UPA00340">
    <property type="reaction ID" value="UER00458"/>
</dbReference>
<dbReference type="GO" id="GO:0005829">
    <property type="term" value="C:cytosol"/>
    <property type="evidence" value="ECO:0007669"/>
    <property type="project" value="TreeGrafter"/>
</dbReference>
<dbReference type="SUPFAM" id="SSF53067">
    <property type="entry name" value="Actin-like ATPase domain"/>
    <property type="match status" value="2"/>
</dbReference>
<keyword evidence="2 9" id="KW-0963">Cytoplasm</keyword>
<dbReference type="GO" id="GO:0008776">
    <property type="term" value="F:acetate kinase activity"/>
    <property type="evidence" value="ECO:0007669"/>
    <property type="project" value="UniProtKB-UniRule"/>
</dbReference>
<dbReference type="InterPro" id="IPR000890">
    <property type="entry name" value="Aliphatic_acid_kin_short-chain"/>
</dbReference>
<evidence type="ECO:0000256" key="2">
    <source>
        <dbReference type="ARBA" id="ARBA00022490"/>
    </source>
</evidence>
<protein>
    <recommendedName>
        <fullName evidence="9">Acetate kinase</fullName>
        <ecNumber evidence="9">2.7.2.1</ecNumber>
    </recommendedName>
    <alternativeName>
        <fullName evidence="9">Acetokinase</fullName>
    </alternativeName>
</protein>
<dbReference type="Proteomes" id="UP000613582">
    <property type="component" value="Unassembled WGS sequence"/>
</dbReference>
<comment type="caution">
    <text evidence="11">The sequence shown here is derived from an EMBL/GenBank/DDBJ whole genome shotgun (WGS) entry which is preliminary data.</text>
</comment>
<accession>A0A8J2V4P4</accession>
<feature type="binding site" evidence="9">
    <location>
        <begin position="282"/>
        <end position="284"/>
    </location>
    <ligand>
        <name>ATP</name>
        <dbReference type="ChEBI" id="CHEBI:30616"/>
    </ligand>
</feature>
<feature type="site" description="Transition state stabilizer" evidence="9">
    <location>
        <position position="180"/>
    </location>
</feature>
<gene>
    <name evidence="9 11" type="primary">ackA</name>
    <name evidence="11" type="ORF">GCM10011342_20070</name>
</gene>
<dbReference type="GO" id="GO:0006083">
    <property type="term" value="P:acetate metabolic process"/>
    <property type="evidence" value="ECO:0007669"/>
    <property type="project" value="TreeGrafter"/>
</dbReference>
<comment type="cofactor">
    <cofactor evidence="9">
        <name>Mg(2+)</name>
        <dbReference type="ChEBI" id="CHEBI:18420"/>
    </cofactor>
    <cofactor evidence="9">
        <name>Mn(2+)</name>
        <dbReference type="ChEBI" id="CHEBI:29035"/>
    </cofactor>
    <text evidence="9">Mg(2+). Can also accept Mn(2+).</text>
</comment>
<sequence>MTEAILTLNTGSSSIKAALYPLETGAMAGTPSVRATVSGLDSEPVLRVMRAGSTLAEERFEALRGPGQAVEILLDRLMPLTEEYALAACGHRIVHGGRSFSGPVVLDDASIATLTSLSSLAPGHQPENLGGVKAARLRWPSVPQTASFDTAFHATCPAIARYYGLPREMLEDGIIRYGFHGLSYDYIAGTLPAFLEEWDRHRVIVAHLGSGASMCALKNGASIATTMGFTALDGLPMGTRCGDIDPGVLLYLLEEKGLTPAQISDCLYRRSGLLGLSGISSDMRELEASDAPQGREAIDYFVYRCGREIGSLTAALGGLDALVFTGGIGQNSALVRGRIVTEAGWLGFVLDDRANNAGNGRITAAGNGPSAWVVPTDEELVIARQAWQLVSEQDSKS</sequence>
<proteinExistence type="inferred from homology"/>
<keyword evidence="3 9" id="KW-0808">Transferase</keyword>
<keyword evidence="7 9" id="KW-0067">ATP-binding</keyword>
<comment type="catalytic activity">
    <reaction evidence="9">
        <text>acetate + ATP = acetyl phosphate + ADP</text>
        <dbReference type="Rhea" id="RHEA:11352"/>
        <dbReference type="ChEBI" id="CHEBI:22191"/>
        <dbReference type="ChEBI" id="CHEBI:30089"/>
        <dbReference type="ChEBI" id="CHEBI:30616"/>
        <dbReference type="ChEBI" id="CHEBI:456216"/>
        <dbReference type="EC" id="2.7.2.1"/>
    </reaction>
</comment>
<dbReference type="PIRSF" id="PIRSF000722">
    <property type="entry name" value="Acetate_prop_kin"/>
    <property type="match status" value="1"/>
</dbReference>
<dbReference type="EC" id="2.7.2.1" evidence="9"/>
<dbReference type="Gene3D" id="3.30.420.40">
    <property type="match status" value="2"/>
</dbReference>
<keyword evidence="5 9" id="KW-0547">Nucleotide-binding</keyword>
<evidence type="ECO:0000256" key="4">
    <source>
        <dbReference type="ARBA" id="ARBA00022723"/>
    </source>
</evidence>
<dbReference type="PROSITE" id="PS01076">
    <property type="entry name" value="ACETATE_KINASE_2"/>
    <property type="match status" value="1"/>
</dbReference>
<dbReference type="GO" id="GO:0006085">
    <property type="term" value="P:acetyl-CoA biosynthetic process"/>
    <property type="evidence" value="ECO:0007669"/>
    <property type="project" value="UniProtKB-UniRule"/>
</dbReference>
<comment type="subunit">
    <text evidence="9">Homodimer.</text>
</comment>
<dbReference type="InterPro" id="IPR023865">
    <property type="entry name" value="Aliphatic_acid_kinase_CS"/>
</dbReference>
<dbReference type="NCBIfam" id="TIGR00016">
    <property type="entry name" value="ackA"/>
    <property type="match status" value="1"/>
</dbReference>
<keyword evidence="12" id="KW-1185">Reference proteome</keyword>
<evidence type="ECO:0000256" key="6">
    <source>
        <dbReference type="ARBA" id="ARBA00022777"/>
    </source>
</evidence>
<evidence type="ECO:0000256" key="8">
    <source>
        <dbReference type="ARBA" id="ARBA00022842"/>
    </source>
</evidence>
<evidence type="ECO:0000256" key="5">
    <source>
        <dbReference type="ARBA" id="ARBA00022741"/>
    </source>
</evidence>
<dbReference type="EMBL" id="BMGH01000001">
    <property type="protein sequence ID" value="GGD11265.1"/>
    <property type="molecule type" value="Genomic_DNA"/>
</dbReference>
<dbReference type="InterPro" id="IPR004372">
    <property type="entry name" value="Ac/propionate_kinase"/>
</dbReference>
<feature type="binding site" evidence="9">
    <location>
        <position position="92"/>
    </location>
    <ligand>
        <name>substrate</name>
    </ligand>
</feature>
<evidence type="ECO:0000256" key="7">
    <source>
        <dbReference type="ARBA" id="ARBA00022840"/>
    </source>
</evidence>
<evidence type="ECO:0000256" key="10">
    <source>
        <dbReference type="RuleBase" id="RU003835"/>
    </source>
</evidence>
<feature type="binding site" evidence="9">
    <location>
        <position position="16"/>
    </location>
    <ligand>
        <name>ATP</name>
        <dbReference type="ChEBI" id="CHEBI:30616"/>
    </ligand>
</feature>
<dbReference type="PROSITE" id="PS01075">
    <property type="entry name" value="ACETATE_KINASE_1"/>
    <property type="match status" value="1"/>
</dbReference>
<keyword evidence="4 9" id="KW-0479">Metal-binding</keyword>
<comment type="caution">
    <text evidence="9">Lacks conserved residue(s) required for the propagation of feature annotation.</text>
</comment>
<organism evidence="11 12">
    <name type="scientific">Aquisalinus flavus</name>
    <dbReference type="NCBI Taxonomy" id="1526572"/>
    <lineage>
        <taxon>Bacteria</taxon>
        <taxon>Pseudomonadati</taxon>
        <taxon>Pseudomonadota</taxon>
        <taxon>Alphaproteobacteria</taxon>
        <taxon>Parvularculales</taxon>
        <taxon>Parvularculaceae</taxon>
        <taxon>Aquisalinus</taxon>
    </lineage>
</organism>
<dbReference type="GO" id="GO:0000287">
    <property type="term" value="F:magnesium ion binding"/>
    <property type="evidence" value="ECO:0007669"/>
    <property type="project" value="UniProtKB-UniRule"/>
</dbReference>
<feature type="binding site" evidence="9">
    <location>
        <position position="378"/>
    </location>
    <ligand>
        <name>Mg(2+)</name>
        <dbReference type="ChEBI" id="CHEBI:18420"/>
    </ligand>
</feature>
<dbReference type="PRINTS" id="PR00471">
    <property type="entry name" value="ACETATEKNASE"/>
</dbReference>
<comment type="function">
    <text evidence="9">Catalyzes the formation of acetyl phosphate from acetate and ATP. Can also catalyze the reverse reaction.</text>
</comment>
<dbReference type="GO" id="GO:0005524">
    <property type="term" value="F:ATP binding"/>
    <property type="evidence" value="ECO:0007669"/>
    <property type="project" value="UniProtKB-KW"/>
</dbReference>
<evidence type="ECO:0000313" key="12">
    <source>
        <dbReference type="Proteomes" id="UP000613582"/>
    </source>
</evidence>
<name>A0A8J2V4P4_9PROT</name>
<dbReference type="PANTHER" id="PTHR21060">
    <property type="entry name" value="ACETATE KINASE"/>
    <property type="match status" value="1"/>
</dbReference>
<keyword evidence="8 9" id="KW-0460">Magnesium</keyword>
<feature type="binding site" evidence="9">
    <location>
        <begin position="207"/>
        <end position="211"/>
    </location>
    <ligand>
        <name>ATP</name>
        <dbReference type="ChEBI" id="CHEBI:30616"/>
    </ligand>
</feature>
<feature type="binding site" evidence="9">
    <location>
        <position position="9"/>
    </location>
    <ligand>
        <name>Mg(2+)</name>
        <dbReference type="ChEBI" id="CHEBI:18420"/>
    </ligand>
</feature>
<comment type="subcellular location">
    <subcellularLocation>
        <location evidence="9">Cytoplasm</location>
    </subcellularLocation>
</comment>
<feature type="site" description="Transition state stabilizer" evidence="9">
    <location>
        <position position="240"/>
    </location>
</feature>
<feature type="active site" description="Proton donor/acceptor" evidence="9">
    <location>
        <position position="149"/>
    </location>
</feature>
<evidence type="ECO:0000256" key="1">
    <source>
        <dbReference type="ARBA" id="ARBA00008748"/>
    </source>
</evidence>
<evidence type="ECO:0000313" key="11">
    <source>
        <dbReference type="EMBL" id="GGD11265.1"/>
    </source>
</evidence>
<comment type="pathway">
    <text evidence="9">Metabolic intermediate biosynthesis; acetyl-CoA biosynthesis; acetyl-CoA from acetate: step 1/2.</text>
</comment>